<accession>A0A0K2JIZ7</accession>
<dbReference type="OrthoDB" id="388669at2"/>
<dbReference type="KEGG" id="skn:SKUN_001332"/>
<dbReference type="Pfam" id="PF11428">
    <property type="entry name" value="DUF3196"/>
    <property type="match status" value="1"/>
</dbReference>
<dbReference type="InterPro" id="IPR024503">
    <property type="entry name" value="DUF3196"/>
</dbReference>
<sequence>MQTPLNYYDELINEIKELISNHNYNGAIIKINDELLMPYIPQQIDKVLTTLLQEVNEKIREQKPNETTVWTLSKISDILANPSDEETQLLAFQYLKDQNLRQILPVIRQYFLNKKVTDFAKIYLLYLLKKQEITEIFEVKKTNGIFHLNPSQIIPYKENKQVKTIMKLLDQWVYNDNPSLYHTCLYLLETYYYNLYPYFLENNDEEKALTIAIIYQGHGMYGEEIVIQDLAKQFTVQVEIVKKYLPYLIQQEL</sequence>
<evidence type="ECO:0000313" key="1">
    <source>
        <dbReference type="EMBL" id="ALA98201.1"/>
    </source>
</evidence>
<dbReference type="EMBL" id="CP010899">
    <property type="protein sequence ID" value="ALA98201.1"/>
    <property type="molecule type" value="Genomic_DNA"/>
</dbReference>
<dbReference type="AlphaFoldDB" id="A0A0K2JIZ7"/>
<name>A0A0K2JIZ7_SPIKU</name>
<organism evidence="1 2">
    <name type="scientific">Spiroplasma kunkelii CR2-3x</name>
    <dbReference type="NCBI Taxonomy" id="273035"/>
    <lineage>
        <taxon>Bacteria</taxon>
        <taxon>Bacillati</taxon>
        <taxon>Mycoplasmatota</taxon>
        <taxon>Mollicutes</taxon>
        <taxon>Entomoplasmatales</taxon>
        <taxon>Spiroplasmataceae</taxon>
        <taxon>Spiroplasma</taxon>
    </lineage>
</organism>
<dbReference type="SUPFAM" id="SSF116965">
    <property type="entry name" value="Hypothetical protein MPN330"/>
    <property type="match status" value="1"/>
</dbReference>
<dbReference type="RefSeq" id="WP_053391281.1">
    <property type="nucleotide sequence ID" value="NZ_CP010899.1"/>
</dbReference>
<reference evidence="1 2" key="1">
    <citation type="journal article" date="2015" name="Genome Announc.">
        <title>Complete Genome Sequence of Spiroplasma kunkelii Strain CR2-3x, Causal Agent of Corn Stunt Disease in Zea mays L.</title>
        <authorList>
            <person name="Davis R.E."/>
            <person name="Shao J."/>
            <person name="Dally E.L."/>
            <person name="Zhao Y."/>
            <person name="Gasparich G.E."/>
            <person name="Gaynor B.J."/>
            <person name="Athey J.C."/>
            <person name="Harrison N.A."/>
            <person name="Donofrio N."/>
        </authorList>
    </citation>
    <scope>NUCLEOTIDE SEQUENCE [LARGE SCALE GENOMIC DNA]</scope>
    <source>
        <strain evidence="1 2">CR2-3x</strain>
    </source>
</reference>
<dbReference type="Proteomes" id="UP000062963">
    <property type="component" value="Chromosome"/>
</dbReference>
<evidence type="ECO:0008006" key="3">
    <source>
        <dbReference type="Google" id="ProtNLM"/>
    </source>
</evidence>
<keyword evidence="2" id="KW-1185">Reference proteome</keyword>
<proteinExistence type="predicted"/>
<dbReference type="STRING" id="273035.SKUN_001332"/>
<dbReference type="PATRIC" id="fig|273035.7.peg.1640"/>
<protein>
    <recommendedName>
        <fullName evidence="3">DUF3196 domain-containing protein</fullName>
    </recommendedName>
</protein>
<evidence type="ECO:0000313" key="2">
    <source>
        <dbReference type="Proteomes" id="UP000062963"/>
    </source>
</evidence>
<gene>
    <name evidence="1" type="ORF">SKUN_001332</name>
</gene>